<gene>
    <name evidence="3" type="ORF">OTU49_016389</name>
</gene>
<dbReference type="AlphaFoldDB" id="A0AAW0Y950"/>
<accession>A0AAW0Y950</accession>
<keyword evidence="1" id="KW-0472">Membrane</keyword>
<evidence type="ECO:0000256" key="2">
    <source>
        <dbReference type="SAM" id="SignalP"/>
    </source>
</evidence>
<proteinExistence type="predicted"/>
<evidence type="ECO:0000313" key="4">
    <source>
        <dbReference type="Proteomes" id="UP001445076"/>
    </source>
</evidence>
<keyword evidence="1" id="KW-0812">Transmembrane</keyword>
<feature type="transmembrane region" description="Helical" evidence="1">
    <location>
        <begin position="374"/>
        <end position="396"/>
    </location>
</feature>
<keyword evidence="2" id="KW-0732">Signal</keyword>
<comment type="caution">
    <text evidence="3">The sequence shown here is derived from an EMBL/GenBank/DDBJ whole genome shotgun (WGS) entry which is preliminary data.</text>
</comment>
<dbReference type="Proteomes" id="UP001445076">
    <property type="component" value="Unassembled WGS sequence"/>
</dbReference>
<name>A0AAW0Y950_CHEQU</name>
<evidence type="ECO:0000313" key="3">
    <source>
        <dbReference type="EMBL" id="KAK8748257.1"/>
    </source>
</evidence>
<dbReference type="InterPro" id="IPR011050">
    <property type="entry name" value="Pectin_lyase_fold/virulence"/>
</dbReference>
<evidence type="ECO:0000256" key="1">
    <source>
        <dbReference type="SAM" id="Phobius"/>
    </source>
</evidence>
<feature type="signal peptide" evidence="2">
    <location>
        <begin position="1"/>
        <end position="31"/>
    </location>
</feature>
<dbReference type="SUPFAM" id="SSF51126">
    <property type="entry name" value="Pectin lyase-like"/>
    <property type="match status" value="1"/>
</dbReference>
<sequence>MKQQLPQRLRVSPRSAAYLVVLVGVLRAASCEPLVAKCNPGDSEVYCQCVTKSPRGGNTVSIKCDFENKEAVVLNKELFNFRNSSLVSAYVRMVNATSVHVTKEFLQEWMQAPSAALDIWRGGNLTLESMPPLDSYDKHASYRTFAGVGIVSCNVPEVPTMFLRDRTRGGFRIKTSTVGSFRKGVLHNMKQMRYLVLEDTVVEAVDGSVATEGFVTLSRREVHSWTGLILSNVTIHRVGEGAFNLTHQSDMETAEVTNSYLGTVETGALIAAGDISVTIKGNYFQRLEKAAFQVDVTGEVKFDENVIASWAPDALEGLMCHNRTTLERNTVRVDTPHQVALNESSTPFHTSCGNPQIFLVITPSHPLAVQVTTVSTWVLAALLIILLLATLSMYIWRSQEGITRYYNRGRFPIILNGRKSSQENLPNNAEINVPAQEATEEGITNTLYTNEES</sequence>
<protein>
    <submittedName>
        <fullName evidence="3">Uncharacterized protein</fullName>
    </submittedName>
</protein>
<keyword evidence="1" id="KW-1133">Transmembrane helix</keyword>
<keyword evidence="4" id="KW-1185">Reference proteome</keyword>
<organism evidence="3 4">
    <name type="scientific">Cherax quadricarinatus</name>
    <name type="common">Australian red claw crayfish</name>
    <dbReference type="NCBI Taxonomy" id="27406"/>
    <lineage>
        <taxon>Eukaryota</taxon>
        <taxon>Metazoa</taxon>
        <taxon>Ecdysozoa</taxon>
        <taxon>Arthropoda</taxon>
        <taxon>Crustacea</taxon>
        <taxon>Multicrustacea</taxon>
        <taxon>Malacostraca</taxon>
        <taxon>Eumalacostraca</taxon>
        <taxon>Eucarida</taxon>
        <taxon>Decapoda</taxon>
        <taxon>Pleocyemata</taxon>
        <taxon>Astacidea</taxon>
        <taxon>Parastacoidea</taxon>
        <taxon>Parastacidae</taxon>
        <taxon>Cherax</taxon>
    </lineage>
</organism>
<reference evidence="3 4" key="1">
    <citation type="journal article" date="2024" name="BMC Genomics">
        <title>Genome assembly of redclaw crayfish (Cherax quadricarinatus) provides insights into its immune adaptation and hypoxia tolerance.</title>
        <authorList>
            <person name="Liu Z."/>
            <person name="Zheng J."/>
            <person name="Li H."/>
            <person name="Fang K."/>
            <person name="Wang S."/>
            <person name="He J."/>
            <person name="Zhou D."/>
            <person name="Weng S."/>
            <person name="Chi M."/>
            <person name="Gu Z."/>
            <person name="He J."/>
            <person name="Li F."/>
            <person name="Wang M."/>
        </authorList>
    </citation>
    <scope>NUCLEOTIDE SEQUENCE [LARGE SCALE GENOMIC DNA]</scope>
    <source>
        <strain evidence="3">ZL_2023a</strain>
    </source>
</reference>
<feature type="chain" id="PRO_5043699120" evidence="2">
    <location>
        <begin position="32"/>
        <end position="453"/>
    </location>
</feature>
<dbReference type="EMBL" id="JARKIK010000013">
    <property type="protein sequence ID" value="KAK8748257.1"/>
    <property type="molecule type" value="Genomic_DNA"/>
</dbReference>